<keyword evidence="1" id="KW-0245">EGF-like domain</keyword>
<evidence type="ECO:0000256" key="3">
    <source>
        <dbReference type="SAM" id="Phobius"/>
    </source>
</evidence>
<feature type="region of interest" description="Disordered" evidence="2">
    <location>
        <begin position="256"/>
        <end position="316"/>
    </location>
</feature>
<name>A0AAV4HVY2_9GAST</name>
<dbReference type="PANTHER" id="PTHR24043:SF8">
    <property type="entry name" value="EGF-LIKE DOMAIN-CONTAINING PROTEIN"/>
    <property type="match status" value="1"/>
</dbReference>
<feature type="compositionally biased region" description="Polar residues" evidence="2">
    <location>
        <begin position="389"/>
        <end position="402"/>
    </location>
</feature>
<dbReference type="AlphaFoldDB" id="A0AAV4HVY2"/>
<reference evidence="4 5" key="1">
    <citation type="journal article" date="2021" name="Elife">
        <title>Chloroplast acquisition without the gene transfer in kleptoplastic sea slugs, Plakobranchus ocellatus.</title>
        <authorList>
            <person name="Maeda T."/>
            <person name="Takahashi S."/>
            <person name="Yoshida T."/>
            <person name="Shimamura S."/>
            <person name="Takaki Y."/>
            <person name="Nagai Y."/>
            <person name="Toyoda A."/>
            <person name="Suzuki Y."/>
            <person name="Arimoto A."/>
            <person name="Ishii H."/>
            <person name="Satoh N."/>
            <person name="Nishiyama T."/>
            <person name="Hasebe M."/>
            <person name="Maruyama T."/>
            <person name="Minagawa J."/>
            <person name="Obokata J."/>
            <person name="Shigenobu S."/>
        </authorList>
    </citation>
    <scope>NUCLEOTIDE SEQUENCE [LARGE SCALE GENOMIC DNA]</scope>
</reference>
<feature type="region of interest" description="Disordered" evidence="2">
    <location>
        <begin position="347"/>
        <end position="402"/>
    </location>
</feature>
<accession>A0AAV4HVY2</accession>
<gene>
    <name evidence="4" type="ORF">ElyMa_006426700</name>
</gene>
<keyword evidence="3" id="KW-1133">Transmembrane helix</keyword>
<feature type="compositionally biased region" description="Basic and acidic residues" evidence="2">
    <location>
        <begin position="256"/>
        <end position="266"/>
    </location>
</feature>
<feature type="compositionally biased region" description="Basic and acidic residues" evidence="2">
    <location>
        <begin position="299"/>
        <end position="311"/>
    </location>
</feature>
<dbReference type="Gene3D" id="2.170.300.10">
    <property type="entry name" value="Tie2 ligand-binding domain superfamily"/>
    <property type="match status" value="1"/>
</dbReference>
<sequence>MLDKVTKWSYCLTVIIIITAAFFAGLAGPSKVYTVKRKEHKVLQMTCPSDRLISLQSAIYSFYKPSRFPHCKRYTSVIHKIRRDVKCIKQSNCKFIASNTLLGDVCRGAHKFLTVQYTCKRVCPFDYFGPGCGKVCSKLCAKPSNLSTCHAITGACLDGCFAGYTGDYCDMMCSNQTYGYKCTKDCSRNCKYGKGRICDNVNGTCFYSCINGYTGLKCDIIAFIGDNIFHCIWPPAVFFFALATMAATYVSRTDKGIQKRKEESRSKKAAQQKRHGGKKKVKRLRKRRRKKTKTKPKPRKELRWSDNEEGPKPSLKKPKDYIVSVFRLTKPRKFFRHRKSRGVFSWSGTPESDTLESGTDKPPSVAGASTISTGQASTTLLNERDSVGLSRSSRAYKSSKGSLNTIVSYPAAASRTSKETVVY</sequence>
<dbReference type="InterPro" id="IPR042635">
    <property type="entry name" value="MEGF10/SREC1/2-like"/>
</dbReference>
<feature type="compositionally biased region" description="Polar residues" evidence="2">
    <location>
        <begin position="347"/>
        <end position="357"/>
    </location>
</feature>
<evidence type="ECO:0000256" key="2">
    <source>
        <dbReference type="SAM" id="MobiDB-lite"/>
    </source>
</evidence>
<evidence type="ECO:0000313" key="5">
    <source>
        <dbReference type="Proteomes" id="UP000762676"/>
    </source>
</evidence>
<dbReference type="GO" id="GO:0005044">
    <property type="term" value="F:scavenger receptor activity"/>
    <property type="evidence" value="ECO:0007669"/>
    <property type="project" value="InterPro"/>
</dbReference>
<feature type="compositionally biased region" description="Polar residues" evidence="2">
    <location>
        <begin position="367"/>
        <end position="381"/>
    </location>
</feature>
<protein>
    <submittedName>
        <fullName evidence="4">Multiple epidermal growth factor-like domains 10</fullName>
    </submittedName>
</protein>
<feature type="transmembrane region" description="Helical" evidence="3">
    <location>
        <begin position="232"/>
        <end position="251"/>
    </location>
</feature>
<feature type="compositionally biased region" description="Basic residues" evidence="2">
    <location>
        <begin position="267"/>
        <end position="298"/>
    </location>
</feature>
<proteinExistence type="predicted"/>
<evidence type="ECO:0000313" key="4">
    <source>
        <dbReference type="EMBL" id="GFS01606.1"/>
    </source>
</evidence>
<organism evidence="4 5">
    <name type="scientific">Elysia marginata</name>
    <dbReference type="NCBI Taxonomy" id="1093978"/>
    <lineage>
        <taxon>Eukaryota</taxon>
        <taxon>Metazoa</taxon>
        <taxon>Spiralia</taxon>
        <taxon>Lophotrochozoa</taxon>
        <taxon>Mollusca</taxon>
        <taxon>Gastropoda</taxon>
        <taxon>Heterobranchia</taxon>
        <taxon>Euthyneura</taxon>
        <taxon>Panpulmonata</taxon>
        <taxon>Sacoglossa</taxon>
        <taxon>Placobranchoidea</taxon>
        <taxon>Plakobranchidae</taxon>
        <taxon>Elysia</taxon>
    </lineage>
</organism>
<comment type="caution">
    <text evidence="4">The sequence shown here is derived from an EMBL/GenBank/DDBJ whole genome shotgun (WGS) entry which is preliminary data.</text>
</comment>
<dbReference type="PANTHER" id="PTHR24043">
    <property type="entry name" value="SCAVENGER RECEPTOR CLASS F"/>
    <property type="match status" value="1"/>
</dbReference>
<dbReference type="CDD" id="cd22823">
    <property type="entry name" value="Gal_Rha_Lectin"/>
    <property type="match status" value="1"/>
</dbReference>
<keyword evidence="3" id="KW-0472">Membrane</keyword>
<keyword evidence="5" id="KW-1185">Reference proteome</keyword>
<keyword evidence="3" id="KW-0812">Transmembrane</keyword>
<dbReference type="EMBL" id="BMAT01012897">
    <property type="protein sequence ID" value="GFS01606.1"/>
    <property type="molecule type" value="Genomic_DNA"/>
</dbReference>
<evidence type="ECO:0000256" key="1">
    <source>
        <dbReference type="ARBA" id="ARBA00022536"/>
    </source>
</evidence>
<dbReference type="Proteomes" id="UP000762676">
    <property type="component" value="Unassembled WGS sequence"/>
</dbReference>